<dbReference type="OrthoDB" id="3629502at2"/>
<proteinExistence type="predicted"/>
<reference evidence="1" key="1">
    <citation type="submission" date="2019-09" db="EMBL/GenBank/DDBJ databases">
        <authorList>
            <person name="Teo W.F.A."/>
            <person name="Duangmal K."/>
        </authorList>
    </citation>
    <scope>NUCLEOTIDE SEQUENCE [LARGE SCALE GENOMIC DNA]</scope>
    <source>
        <strain evidence="1">K81G1</strain>
    </source>
</reference>
<comment type="caution">
    <text evidence="1">The sequence shown here is derived from an EMBL/GenBank/DDBJ whole genome shotgun (WGS) entry which is preliminary data.</text>
</comment>
<evidence type="ECO:0000313" key="1">
    <source>
        <dbReference type="EMBL" id="KAA9155030.1"/>
    </source>
</evidence>
<dbReference type="Proteomes" id="UP000319769">
    <property type="component" value="Unassembled WGS sequence"/>
</dbReference>
<keyword evidence="2" id="KW-1185">Reference proteome</keyword>
<evidence type="ECO:0000313" key="2">
    <source>
        <dbReference type="Proteomes" id="UP000319769"/>
    </source>
</evidence>
<dbReference type="RefSeq" id="WP_144755549.1">
    <property type="nucleotide sequence ID" value="NZ_VMNW02000060.1"/>
</dbReference>
<gene>
    <name evidence="1" type="ORF">FPZ12_030680</name>
</gene>
<dbReference type="AlphaFoldDB" id="A0A5N0UUG0"/>
<name>A0A5N0UUG0_9PSEU</name>
<organism evidence="1 2">
    <name type="scientific">Amycolatopsis acidicola</name>
    <dbReference type="NCBI Taxonomy" id="2596893"/>
    <lineage>
        <taxon>Bacteria</taxon>
        <taxon>Bacillati</taxon>
        <taxon>Actinomycetota</taxon>
        <taxon>Actinomycetes</taxon>
        <taxon>Pseudonocardiales</taxon>
        <taxon>Pseudonocardiaceae</taxon>
        <taxon>Amycolatopsis</taxon>
    </lineage>
</organism>
<accession>A0A5N0UUG0</accession>
<dbReference type="EMBL" id="VMNW02000060">
    <property type="protein sequence ID" value="KAA9155030.1"/>
    <property type="molecule type" value="Genomic_DNA"/>
</dbReference>
<protein>
    <submittedName>
        <fullName evidence="1">Uncharacterized protein</fullName>
    </submittedName>
</protein>
<sequence length="79" mass="8692">MLVYSGDMFNELGSVPYVITMEVVAEPDPLTVTTEDGVHISYTRLDHVPKSALAERVGEIPAELLQTVNTRLFLVLTTS</sequence>